<comment type="caution">
    <text evidence="1">The sequence shown here is derived from an EMBL/GenBank/DDBJ whole genome shotgun (WGS) entry which is preliminary data.</text>
</comment>
<organism evidence="1 2">
    <name type="scientific">Necator americanus</name>
    <name type="common">Human hookworm</name>
    <dbReference type="NCBI Taxonomy" id="51031"/>
    <lineage>
        <taxon>Eukaryota</taxon>
        <taxon>Metazoa</taxon>
        <taxon>Ecdysozoa</taxon>
        <taxon>Nematoda</taxon>
        <taxon>Chromadorea</taxon>
        <taxon>Rhabditida</taxon>
        <taxon>Rhabditina</taxon>
        <taxon>Rhabditomorpha</taxon>
        <taxon>Strongyloidea</taxon>
        <taxon>Ancylostomatidae</taxon>
        <taxon>Bunostominae</taxon>
        <taxon>Necator</taxon>
    </lineage>
</organism>
<sequence length="161" mass="18598">MELTQQSDVLGKRFCPTEQVSDNCSRLIDLCNQTNPIIASTLRRNQRRHQLTWQKSTPLTPEEQRKCKMSALKFQFDHDLTTNIPLSNIREYRGLLKRRIRFRPPASSPQLGDGLPGLELPGRKSWSSISTKARLERRLDSYLKDGECRKKFSQQVSINIG</sequence>
<dbReference type="EMBL" id="JAVFWL010000003">
    <property type="protein sequence ID" value="KAK6740881.1"/>
    <property type="molecule type" value="Genomic_DNA"/>
</dbReference>
<proteinExistence type="predicted"/>
<reference evidence="1 2" key="1">
    <citation type="submission" date="2023-08" db="EMBL/GenBank/DDBJ databases">
        <title>A Necator americanus chromosomal reference genome.</title>
        <authorList>
            <person name="Ilik V."/>
            <person name="Petrzelkova K.J."/>
            <person name="Pardy F."/>
            <person name="Fuh T."/>
            <person name="Niatou-Singa F.S."/>
            <person name="Gouil Q."/>
            <person name="Baker L."/>
            <person name="Ritchie M.E."/>
            <person name="Jex A.R."/>
            <person name="Gazzola D."/>
            <person name="Li H."/>
            <person name="Toshio Fujiwara R."/>
            <person name="Zhan B."/>
            <person name="Aroian R.V."/>
            <person name="Pafco B."/>
            <person name="Schwarz E.M."/>
        </authorList>
    </citation>
    <scope>NUCLEOTIDE SEQUENCE [LARGE SCALE GENOMIC DNA]</scope>
    <source>
        <strain evidence="1 2">Aroian</strain>
        <tissue evidence="1">Whole animal</tissue>
    </source>
</reference>
<accession>A0ABR1CSI7</accession>
<name>A0ABR1CSI7_NECAM</name>
<keyword evidence="2" id="KW-1185">Reference proteome</keyword>
<dbReference type="Proteomes" id="UP001303046">
    <property type="component" value="Unassembled WGS sequence"/>
</dbReference>
<protein>
    <submittedName>
        <fullName evidence="1">Uncharacterized protein</fullName>
    </submittedName>
</protein>
<evidence type="ECO:0000313" key="1">
    <source>
        <dbReference type="EMBL" id="KAK6740881.1"/>
    </source>
</evidence>
<evidence type="ECO:0000313" key="2">
    <source>
        <dbReference type="Proteomes" id="UP001303046"/>
    </source>
</evidence>
<gene>
    <name evidence="1" type="primary">Necator_chrIII.g9762</name>
    <name evidence="1" type="ORF">RB195_008997</name>
</gene>